<evidence type="ECO:0000313" key="13">
    <source>
        <dbReference type="EMBL" id="KAG0670128.1"/>
    </source>
</evidence>
<feature type="domain" description="Nuclear pore protein Nup188 C-terminal" evidence="11">
    <location>
        <begin position="1403"/>
        <end position="1629"/>
    </location>
</feature>
<dbReference type="InterPro" id="IPR048883">
    <property type="entry name" value="Nup188_N-subdom_III"/>
</dbReference>
<dbReference type="InterPro" id="IPR018864">
    <property type="entry name" value="Nucleoporin_Nup188_N"/>
</dbReference>
<reference evidence="13 14" key="1">
    <citation type="submission" date="2020-11" db="EMBL/GenBank/DDBJ databases">
        <title>Kefir isolates.</title>
        <authorList>
            <person name="Marcisauskas S."/>
            <person name="Kim Y."/>
            <person name="Blasche S."/>
        </authorList>
    </citation>
    <scope>NUCLEOTIDE SEQUENCE [LARGE SCALE GENOMIC DNA]</scope>
    <source>
        <strain evidence="13 14">OG2</strain>
    </source>
</reference>
<dbReference type="Pfam" id="PF21093">
    <property type="entry name" value="Nup188_N-subdom_III"/>
    <property type="match status" value="1"/>
</dbReference>
<feature type="domain" description="Nucleoporin Nup188 N-terminal subdomain III" evidence="12">
    <location>
        <begin position="566"/>
        <end position="980"/>
    </location>
</feature>
<keyword evidence="7" id="KW-0539">Nucleus</keyword>
<evidence type="ECO:0000256" key="1">
    <source>
        <dbReference type="ARBA" id="ARBA00004567"/>
    </source>
</evidence>
<dbReference type="PANTHER" id="PTHR31431">
    <property type="entry name" value="NUCLEOPORIN NUP188 HOMOLOG"/>
    <property type="match status" value="1"/>
</dbReference>
<keyword evidence="4" id="KW-0653">Protein transport</keyword>
<dbReference type="InterPro" id="IPR041634">
    <property type="entry name" value="Nup188_C"/>
</dbReference>
<gene>
    <name evidence="13" type="ORF">C6P45_002770</name>
</gene>
<evidence type="ECO:0000256" key="4">
    <source>
        <dbReference type="ARBA" id="ARBA00022927"/>
    </source>
</evidence>
<dbReference type="PANTHER" id="PTHR31431:SF1">
    <property type="entry name" value="NUCLEOPORIN NUP188"/>
    <property type="match status" value="1"/>
</dbReference>
<feature type="domain" description="Nucleoporin Nup188 N-terminal" evidence="10">
    <location>
        <begin position="41"/>
        <end position="495"/>
    </location>
</feature>
<organism evidence="13 14">
    <name type="scientific">Maudiozyma exigua</name>
    <name type="common">Yeast</name>
    <name type="synonym">Kazachstania exigua</name>
    <dbReference type="NCBI Taxonomy" id="34358"/>
    <lineage>
        <taxon>Eukaryota</taxon>
        <taxon>Fungi</taxon>
        <taxon>Dikarya</taxon>
        <taxon>Ascomycota</taxon>
        <taxon>Saccharomycotina</taxon>
        <taxon>Saccharomycetes</taxon>
        <taxon>Saccharomycetales</taxon>
        <taxon>Saccharomycetaceae</taxon>
        <taxon>Maudiozyma</taxon>
    </lineage>
</organism>
<dbReference type="Proteomes" id="UP000750334">
    <property type="component" value="Unassembled WGS sequence"/>
</dbReference>
<dbReference type="Gene3D" id="1.25.10.70">
    <property type="match status" value="1"/>
</dbReference>
<evidence type="ECO:0000256" key="9">
    <source>
        <dbReference type="ARBA" id="ARBA00040174"/>
    </source>
</evidence>
<evidence type="ECO:0000256" key="6">
    <source>
        <dbReference type="ARBA" id="ARBA00023132"/>
    </source>
</evidence>
<proteinExistence type="inferred from homology"/>
<dbReference type="OrthoDB" id="102511at2759"/>
<dbReference type="InterPro" id="IPR044840">
    <property type="entry name" value="Nup188"/>
</dbReference>
<dbReference type="EMBL" id="PUHR01000027">
    <property type="protein sequence ID" value="KAG0670128.1"/>
    <property type="molecule type" value="Genomic_DNA"/>
</dbReference>
<evidence type="ECO:0000259" key="12">
    <source>
        <dbReference type="Pfam" id="PF21093"/>
    </source>
</evidence>
<dbReference type="Pfam" id="PF10487">
    <property type="entry name" value="Nup188_N"/>
    <property type="match status" value="1"/>
</dbReference>
<dbReference type="GO" id="GO:0044611">
    <property type="term" value="C:nuclear pore inner ring"/>
    <property type="evidence" value="ECO:0007669"/>
    <property type="project" value="TreeGrafter"/>
</dbReference>
<dbReference type="GO" id="GO:0006606">
    <property type="term" value="P:protein import into nucleus"/>
    <property type="evidence" value="ECO:0007669"/>
    <property type="project" value="TreeGrafter"/>
</dbReference>
<evidence type="ECO:0000259" key="10">
    <source>
        <dbReference type="Pfam" id="PF10487"/>
    </source>
</evidence>
<evidence type="ECO:0000256" key="8">
    <source>
        <dbReference type="ARBA" id="ARBA00038387"/>
    </source>
</evidence>
<keyword evidence="6" id="KW-0906">Nuclear pore complex</keyword>
<evidence type="ECO:0000256" key="5">
    <source>
        <dbReference type="ARBA" id="ARBA00023010"/>
    </source>
</evidence>
<comment type="similarity">
    <text evidence="8">Belongs to the Nup188 family.</text>
</comment>
<dbReference type="GO" id="GO:0006405">
    <property type="term" value="P:RNA export from nucleus"/>
    <property type="evidence" value="ECO:0007669"/>
    <property type="project" value="TreeGrafter"/>
</dbReference>
<keyword evidence="2" id="KW-0813">Transport</keyword>
<comment type="subcellular location">
    <subcellularLocation>
        <location evidence="1">Nucleus</location>
        <location evidence="1">Nuclear pore complex</location>
    </subcellularLocation>
</comment>
<keyword evidence="5" id="KW-0811">Translocation</keyword>
<keyword evidence="14" id="KW-1185">Reference proteome</keyword>
<accession>A0A9P6WCB8</accession>
<name>A0A9P6WCB8_MAUEX</name>
<sequence>MNSSVYNKEDILTSFVNVENFIRAYSLDGSESASTYGFTTIDQFIDQNFELLLDSQKFNTVDSNITKPDTKQNVTIRGTCYKTCKEDNESAFQISKLFNLNYTESIRVLSQMSNSWDFNNNASIEILTECILKERNSTINVISLLFNDNKLPVIDNKYYDKLTDTKTKLSIVENLIKSVNFILSTFNINDDISTDPSDYKLSQQEFNDLLKMKNSYDLIYLTNILKLLSNLVLNTLIPIKIVSAWFKVSISLVSFLKNNLTSIIVNIPMNIITKIESLVTINSILILGLDTTISSINIESPYFNDAECFTDILNMIDDLTSDSVLSYMWSFVLYTKSFLIQEEPTKYQEFQKQFQELTSIDISMEQLSRLYAQRAESQSVLKAIVKVSDSLAIDSLYPTIMSSFLAFQLNFTPINTEVAVVIKRILLNTPNEFVEKFLTSSIFERKLSALMVKLPLIDEALIPLINICTSNIEFANFYLHELNSYATSLNLGKIEYDIIDEDITDEENNKLTTPNAMPNTTDMIKLSKSVLIQPPLETKNNVSLSIPKDTKAKILQTGNSTNNGIVVFLYEYNGWSTMGYIFQTLCDMYTQQGEKLETKYYEMMLSFVELFASVVSTGVPIETSSIILKDLSSNIDEENIISLVFKIFEISIKNRDYNTAYTCCEFANTLVPNYPQFVWQYLARSDLLDKYGKTGLANTILGILELTNGTYKFTISLSKLSNSLVEESLLLGTNMPSKTKEDILNKIVTHFLNVYESYRFWKFEDIHERFELGSQLTKLFTNVLYNIYSIDPQTPPDKKVTHMLAKSGKLLIDGFLGVQSSGSNCASSLIKILTSYSDKQVYALGNLVFGPVYNNLVVSSFDLAILLVSLRDSLHMKKSSLEELIYANSSQLVDIYSLSRSLKRPIINLLNTVVSTTWTDNNPLMLSYLGEVHAKIFVHVIEADLENPLDDFKLSNDIYEFLGALLEGNQHGLSILFLTGDLATKENIDDEDNKKEIVVKSNNKSVLTVLQNNALKLELLPDYVSCALLDAIALAFNSWVQKKKIQKDSEFINILMKVFKQFKPSPDPIENLSDEKILEISNKFRLASRVAEIFALYVYSSDNVSSPIHQLLNSNDLFAMIRPYYDIQHECADLLDEIDERFTKKFPKLTLNKFRSQSLIKPRTHHSCDLFNMDLISTLFIGMTDNTDLLDRNSIIADIKNVSLRLQYVNHQIAAAKAWGALLTSFIKVTSEPLNDDYVDIICFFLQTNIDGKMSNGLFSEVFQERMELCFYILFSFHKTKKQIPVKQLIKIFTELIIILKSGSIDYLKNIACSINRELYRPILRSVLIIFNLIKDEEEFMDLASDSVLEFFEWSFSKGIYLILSNILADMTKKNVSGTCNMITNSEFDNSKQPIYYDMDEKIQDIFILLSVFNQIKQLKPSNSFKVILASSLNDVGTVKVILNLYSSFPSIKLNNEPILGNLILTLVTELCSLKEISNVFINNGLFAVLLESSISVILQDGNIRPDNQPRLHNIWSNGILSIMLLLLSEFGDTILPETCLFSSYFRKQIQSTILSWSDTNLVVSTALIRETTQLILLQRMLDKLNYQNYLLNSNVRNIEIEQITTDNDLNEEQIAHLMIGLDTLDERKLLNMKLNKLLTHPKYLNSRIIASTQEEQHILNDETRRIEFVAHINASIKELQVSLFEQLQ</sequence>
<keyword evidence="3" id="KW-0509">mRNA transport</keyword>
<dbReference type="GO" id="GO:0017056">
    <property type="term" value="F:structural constituent of nuclear pore"/>
    <property type="evidence" value="ECO:0007669"/>
    <property type="project" value="InterPro"/>
</dbReference>
<evidence type="ECO:0000256" key="2">
    <source>
        <dbReference type="ARBA" id="ARBA00022448"/>
    </source>
</evidence>
<dbReference type="GO" id="GO:0051028">
    <property type="term" value="P:mRNA transport"/>
    <property type="evidence" value="ECO:0007669"/>
    <property type="project" value="UniProtKB-KW"/>
</dbReference>
<evidence type="ECO:0000313" key="14">
    <source>
        <dbReference type="Proteomes" id="UP000750334"/>
    </source>
</evidence>
<evidence type="ECO:0000256" key="7">
    <source>
        <dbReference type="ARBA" id="ARBA00023242"/>
    </source>
</evidence>
<dbReference type="Pfam" id="PF18378">
    <property type="entry name" value="Nup188_C"/>
    <property type="match status" value="1"/>
</dbReference>
<evidence type="ECO:0000256" key="3">
    <source>
        <dbReference type="ARBA" id="ARBA00022816"/>
    </source>
</evidence>
<evidence type="ECO:0000259" key="11">
    <source>
        <dbReference type="Pfam" id="PF18378"/>
    </source>
</evidence>
<comment type="caution">
    <text evidence="13">The sequence shown here is derived from an EMBL/GenBank/DDBJ whole genome shotgun (WGS) entry which is preliminary data.</text>
</comment>
<protein>
    <recommendedName>
        <fullName evidence="9">Nucleoporin NUP188</fullName>
    </recommendedName>
</protein>